<organism evidence="2 3">
    <name type="scientific">Kerstersia gyiorum</name>
    <dbReference type="NCBI Taxonomy" id="206506"/>
    <lineage>
        <taxon>Bacteria</taxon>
        <taxon>Pseudomonadati</taxon>
        <taxon>Pseudomonadota</taxon>
        <taxon>Betaproteobacteria</taxon>
        <taxon>Burkholderiales</taxon>
        <taxon>Alcaligenaceae</taxon>
        <taxon>Kerstersia</taxon>
    </lineage>
</organism>
<evidence type="ECO:0000256" key="1">
    <source>
        <dbReference type="SAM" id="SignalP"/>
    </source>
</evidence>
<dbReference type="OrthoDB" id="8639774at2"/>
<proteinExistence type="predicted"/>
<dbReference type="EMBL" id="LBNE01000003">
    <property type="protein sequence ID" value="KKO72247.1"/>
    <property type="molecule type" value="Genomic_DNA"/>
</dbReference>
<dbReference type="Proteomes" id="UP000078084">
    <property type="component" value="Unassembled WGS sequence"/>
</dbReference>
<dbReference type="PATRIC" id="fig|206506.3.peg.1600"/>
<evidence type="ECO:0008006" key="4">
    <source>
        <dbReference type="Google" id="ProtNLM"/>
    </source>
</evidence>
<dbReference type="STRING" id="206506.AAV32_07480"/>
<name>A0A171KTN0_9BURK</name>
<reference evidence="2 3" key="1">
    <citation type="submission" date="2015-04" db="EMBL/GenBank/DDBJ databases">
        <title>Genome sequence of Kerstersia gyiorum CG1.</title>
        <authorList>
            <person name="Greninger A.L."/>
            <person name="Kozyreva V."/>
            <person name="Chaturvedi V."/>
        </authorList>
    </citation>
    <scope>NUCLEOTIDE SEQUENCE [LARGE SCALE GENOMIC DNA]</scope>
    <source>
        <strain evidence="2 3">CG1</strain>
    </source>
</reference>
<accession>A0A171KTN0</accession>
<feature type="chain" id="PRO_5007908687" description="Phenol degradation protein meta" evidence="1">
    <location>
        <begin position="30"/>
        <end position="302"/>
    </location>
</feature>
<dbReference type="InterPro" id="IPR025737">
    <property type="entry name" value="FApF"/>
</dbReference>
<feature type="signal peptide" evidence="1">
    <location>
        <begin position="1"/>
        <end position="29"/>
    </location>
</feature>
<comment type="caution">
    <text evidence="2">The sequence shown here is derived from an EMBL/GenBank/DDBJ whole genome shotgun (WGS) entry which is preliminary data.</text>
</comment>
<keyword evidence="3" id="KW-1185">Reference proteome</keyword>
<evidence type="ECO:0000313" key="2">
    <source>
        <dbReference type="EMBL" id="KKO72247.1"/>
    </source>
</evidence>
<sequence length="302" mass="32439">MRNKGKQAGMRLAVLGLFCGALAGGAANATEGGGLPVYADGLENFMSGALPPPGVHWLSYAGALHYDKVRDASGDQIPIPGFKVNVGVIAPRLIWVTEQKVMGGQLAFHVIAPLLTVKAEAMGESQRKSGLGDIVFGPALGYHPSERLHYVLGLDVYAPTGRYRKEDSANLGRNYWAFQPVAAVTYMQPTGLNIDTKFMFDVNMENNDTDTRSGNALHVDYAVGWGWGNGLVTGVGGYWYRQLGDDHGPNAGPGKARAFAIGPSLRYANDKGFMITAKWQTEMGVRSRPEGSAFMLKASLPF</sequence>
<keyword evidence="1" id="KW-0732">Signal</keyword>
<dbReference type="Pfam" id="PF13557">
    <property type="entry name" value="Phenol_MetA_deg"/>
    <property type="match status" value="1"/>
</dbReference>
<gene>
    <name evidence="2" type="ORF">AAV32_07480</name>
</gene>
<evidence type="ECO:0000313" key="3">
    <source>
        <dbReference type="Proteomes" id="UP000078084"/>
    </source>
</evidence>
<protein>
    <recommendedName>
        <fullName evidence="4">Phenol degradation protein meta</fullName>
    </recommendedName>
</protein>
<dbReference type="AlphaFoldDB" id="A0A171KTN0"/>